<dbReference type="Proteomes" id="UP001500013">
    <property type="component" value="Unassembled WGS sequence"/>
</dbReference>
<name>A0ABN2RSE3_9MICO</name>
<keyword evidence="3" id="KW-1185">Reference proteome</keyword>
<evidence type="ECO:0000256" key="1">
    <source>
        <dbReference type="SAM" id="Phobius"/>
    </source>
</evidence>
<dbReference type="RefSeq" id="WP_344059601.1">
    <property type="nucleotide sequence ID" value="NZ_BAAAPU010000004.1"/>
</dbReference>
<keyword evidence="1" id="KW-0812">Transmembrane</keyword>
<reference evidence="2 3" key="1">
    <citation type="journal article" date="2019" name="Int. J. Syst. Evol. Microbiol.">
        <title>The Global Catalogue of Microorganisms (GCM) 10K type strain sequencing project: providing services to taxonomists for standard genome sequencing and annotation.</title>
        <authorList>
            <consortium name="The Broad Institute Genomics Platform"/>
            <consortium name="The Broad Institute Genome Sequencing Center for Infectious Disease"/>
            <person name="Wu L."/>
            <person name="Ma J."/>
        </authorList>
    </citation>
    <scope>NUCLEOTIDE SEQUENCE [LARGE SCALE GENOMIC DNA]</scope>
    <source>
        <strain evidence="2 3">JCM 15628</strain>
    </source>
</reference>
<proteinExistence type="predicted"/>
<evidence type="ECO:0000313" key="3">
    <source>
        <dbReference type="Proteomes" id="UP001500013"/>
    </source>
</evidence>
<keyword evidence="1" id="KW-0472">Membrane</keyword>
<evidence type="ECO:0000313" key="2">
    <source>
        <dbReference type="EMBL" id="GAA1974007.1"/>
    </source>
</evidence>
<dbReference type="EMBL" id="BAAAPU010000004">
    <property type="protein sequence ID" value="GAA1974007.1"/>
    <property type="molecule type" value="Genomic_DNA"/>
</dbReference>
<comment type="caution">
    <text evidence="2">The sequence shown here is derived from an EMBL/GenBank/DDBJ whole genome shotgun (WGS) entry which is preliminary data.</text>
</comment>
<feature type="transmembrane region" description="Helical" evidence="1">
    <location>
        <begin position="72"/>
        <end position="96"/>
    </location>
</feature>
<evidence type="ECO:0008006" key="4">
    <source>
        <dbReference type="Google" id="ProtNLM"/>
    </source>
</evidence>
<sequence length="103" mass="10326">MPADAVTVTAPTGDALTVIPTTETVQVTGADGKTWTEVAHFAIGTSGVFSVKVPSEGSLVAVAPAKSTAGKAVAWIVAIGVGAVLAIIGLILVVAARRRYSPR</sequence>
<accession>A0ABN2RSE3</accession>
<organism evidence="2 3">
    <name type="scientific">Terrabacter lapilli</name>
    <dbReference type="NCBI Taxonomy" id="436231"/>
    <lineage>
        <taxon>Bacteria</taxon>
        <taxon>Bacillati</taxon>
        <taxon>Actinomycetota</taxon>
        <taxon>Actinomycetes</taxon>
        <taxon>Micrococcales</taxon>
        <taxon>Intrasporangiaceae</taxon>
        <taxon>Terrabacter</taxon>
    </lineage>
</organism>
<keyword evidence="1" id="KW-1133">Transmembrane helix</keyword>
<gene>
    <name evidence="2" type="ORF">GCM10009817_12730</name>
</gene>
<protein>
    <recommendedName>
        <fullName evidence="4">Bacterial Ig domain-containing protein</fullName>
    </recommendedName>
</protein>